<reference evidence="4" key="2">
    <citation type="submission" date="2021-09" db="EMBL/GenBank/DDBJ databases">
        <authorList>
            <person name="Jia N."/>
            <person name="Wang J."/>
            <person name="Shi W."/>
            <person name="Du L."/>
            <person name="Sun Y."/>
            <person name="Zhan W."/>
            <person name="Jiang J."/>
            <person name="Wang Q."/>
            <person name="Zhang B."/>
            <person name="Ji P."/>
            <person name="Sakyi L.B."/>
            <person name="Cui X."/>
            <person name="Yuan T."/>
            <person name="Jiang B."/>
            <person name="Yang W."/>
            <person name="Lam T.T.-Y."/>
            <person name="Chang Q."/>
            <person name="Ding S."/>
            <person name="Wang X."/>
            <person name="Zhu J."/>
            <person name="Ruan X."/>
            <person name="Zhao L."/>
            <person name="Wei J."/>
            <person name="Que T."/>
            <person name="Du C."/>
            <person name="Cheng J."/>
            <person name="Dai P."/>
            <person name="Han X."/>
            <person name="Huang E."/>
            <person name="Gao Y."/>
            <person name="Liu J."/>
            <person name="Shao H."/>
            <person name="Ye R."/>
            <person name="Li L."/>
            <person name="Wei W."/>
            <person name="Wang X."/>
            <person name="Wang C."/>
            <person name="Huo Q."/>
            <person name="Li W."/>
            <person name="Guo W."/>
            <person name="Chen H."/>
            <person name="Chen S."/>
            <person name="Zhou L."/>
            <person name="Zhou L."/>
            <person name="Ni X."/>
            <person name="Tian J."/>
            <person name="Zhou Y."/>
            <person name="Sheng Y."/>
            <person name="Liu T."/>
            <person name="Pan Y."/>
            <person name="Xia L."/>
            <person name="Li J."/>
            <person name="Zhao F."/>
            <person name="Cao W."/>
        </authorList>
    </citation>
    <scope>NUCLEOTIDE SEQUENCE</scope>
    <source>
        <strain evidence="4">Rmic-2018</strain>
        <tissue evidence="4">Larvae</tissue>
    </source>
</reference>
<comment type="similarity">
    <text evidence="1">Belongs to the sulfotransferase 1 family.</text>
</comment>
<dbReference type="VEuPathDB" id="VectorBase:LOC119170095"/>
<gene>
    <name evidence="4" type="ORF">HPB51_002730</name>
</gene>
<accession>A0A9J6EW75</accession>
<dbReference type="InterPro" id="IPR000863">
    <property type="entry name" value="Sulfotransferase_dom"/>
</dbReference>
<evidence type="ECO:0000313" key="5">
    <source>
        <dbReference type="Proteomes" id="UP000821866"/>
    </source>
</evidence>
<dbReference type="PANTHER" id="PTHR11783">
    <property type="entry name" value="SULFOTRANSFERASE SULT"/>
    <property type="match status" value="1"/>
</dbReference>
<dbReference type="InterPro" id="IPR027417">
    <property type="entry name" value="P-loop_NTPase"/>
</dbReference>
<comment type="caution">
    <text evidence="4">The sequence shown here is derived from an EMBL/GenBank/DDBJ whole genome shotgun (WGS) entry which is preliminary data.</text>
</comment>
<dbReference type="AlphaFoldDB" id="A0A9J6EW75"/>
<dbReference type="EMBL" id="JABSTU010000001">
    <property type="protein sequence ID" value="KAH8038606.1"/>
    <property type="molecule type" value="Genomic_DNA"/>
</dbReference>
<evidence type="ECO:0000256" key="1">
    <source>
        <dbReference type="ARBA" id="ARBA00005771"/>
    </source>
</evidence>
<organism evidence="4 5">
    <name type="scientific">Rhipicephalus microplus</name>
    <name type="common">Cattle tick</name>
    <name type="synonym">Boophilus microplus</name>
    <dbReference type="NCBI Taxonomy" id="6941"/>
    <lineage>
        <taxon>Eukaryota</taxon>
        <taxon>Metazoa</taxon>
        <taxon>Ecdysozoa</taxon>
        <taxon>Arthropoda</taxon>
        <taxon>Chelicerata</taxon>
        <taxon>Arachnida</taxon>
        <taxon>Acari</taxon>
        <taxon>Parasitiformes</taxon>
        <taxon>Ixodida</taxon>
        <taxon>Ixodoidea</taxon>
        <taxon>Ixodidae</taxon>
        <taxon>Rhipicephalinae</taxon>
        <taxon>Rhipicephalus</taxon>
        <taxon>Boophilus</taxon>
    </lineage>
</organism>
<feature type="domain" description="Sulfotransferase" evidence="3">
    <location>
        <begin position="80"/>
        <end position="337"/>
    </location>
</feature>
<evidence type="ECO:0000313" key="4">
    <source>
        <dbReference type="EMBL" id="KAH8038606.1"/>
    </source>
</evidence>
<dbReference type="Gene3D" id="3.40.50.300">
    <property type="entry name" value="P-loop containing nucleotide triphosphate hydrolases"/>
    <property type="match status" value="1"/>
</dbReference>
<reference evidence="4" key="1">
    <citation type="journal article" date="2020" name="Cell">
        <title>Large-Scale Comparative Analyses of Tick Genomes Elucidate Their Genetic Diversity and Vector Capacities.</title>
        <authorList>
            <consortium name="Tick Genome and Microbiome Consortium (TIGMIC)"/>
            <person name="Jia N."/>
            <person name="Wang J."/>
            <person name="Shi W."/>
            <person name="Du L."/>
            <person name="Sun Y."/>
            <person name="Zhan W."/>
            <person name="Jiang J.F."/>
            <person name="Wang Q."/>
            <person name="Zhang B."/>
            <person name="Ji P."/>
            <person name="Bell-Sakyi L."/>
            <person name="Cui X.M."/>
            <person name="Yuan T.T."/>
            <person name="Jiang B.G."/>
            <person name="Yang W.F."/>
            <person name="Lam T.T."/>
            <person name="Chang Q.C."/>
            <person name="Ding S.J."/>
            <person name="Wang X.J."/>
            <person name="Zhu J.G."/>
            <person name="Ruan X.D."/>
            <person name="Zhao L."/>
            <person name="Wei J.T."/>
            <person name="Ye R.Z."/>
            <person name="Que T.C."/>
            <person name="Du C.H."/>
            <person name="Zhou Y.H."/>
            <person name="Cheng J.X."/>
            <person name="Dai P.F."/>
            <person name="Guo W.B."/>
            <person name="Han X.H."/>
            <person name="Huang E.J."/>
            <person name="Li L.F."/>
            <person name="Wei W."/>
            <person name="Gao Y.C."/>
            <person name="Liu J.Z."/>
            <person name="Shao H.Z."/>
            <person name="Wang X."/>
            <person name="Wang C.C."/>
            <person name="Yang T.C."/>
            <person name="Huo Q.B."/>
            <person name="Li W."/>
            <person name="Chen H.Y."/>
            <person name="Chen S.E."/>
            <person name="Zhou L.G."/>
            <person name="Ni X.B."/>
            <person name="Tian J.H."/>
            <person name="Sheng Y."/>
            <person name="Liu T."/>
            <person name="Pan Y.S."/>
            <person name="Xia L.Y."/>
            <person name="Li J."/>
            <person name="Zhao F."/>
            <person name="Cao W.C."/>
        </authorList>
    </citation>
    <scope>NUCLEOTIDE SEQUENCE</scope>
    <source>
        <strain evidence="4">Rmic-2018</strain>
    </source>
</reference>
<name>A0A9J6EW75_RHIMP</name>
<dbReference type="SUPFAM" id="SSF52540">
    <property type="entry name" value="P-loop containing nucleoside triphosphate hydrolases"/>
    <property type="match status" value="1"/>
</dbReference>
<sequence length="362" mass="41977">MANAGAVEADWFVVCSSPCLESGEKVWVMARCIHGRRSGARLGGGVGDKKTRVIDGVPRCAWLDADIYRESLKFQPAKGDLIQCTYPKSGTYWVQYIMQLILKNGEPVKTYNEFTSHTHALEYMRHDDWKSALPIRLFFTHLPVCEDKMNKEVKYIYLARNPWDVCVSFYNMVTDVSIWNFQDSTFEEFVDAFLETDLGYGTYFDHVATGYALKDTPNCLFITYESIKRDTRGAVLRLSQFLGEQYFNVLQQNEELLEKIVELSKPEYSRDVLVIDFQNNNSDEWKNIFLRNKLSCQRGHRGDKTKFPMVRTAIIGGWKEYFTPELLTHMEKKIREQGDNAAFMELWKDIREEALAMSDISQ</sequence>
<dbReference type="Pfam" id="PF00685">
    <property type="entry name" value="Sulfotransfer_1"/>
    <property type="match status" value="1"/>
</dbReference>
<dbReference type="GO" id="GO:0008146">
    <property type="term" value="F:sulfotransferase activity"/>
    <property type="evidence" value="ECO:0007669"/>
    <property type="project" value="InterPro"/>
</dbReference>
<keyword evidence="5" id="KW-1185">Reference proteome</keyword>
<keyword evidence="2" id="KW-0808">Transferase</keyword>
<protein>
    <recommendedName>
        <fullName evidence="3">Sulfotransferase domain-containing protein</fullName>
    </recommendedName>
</protein>
<evidence type="ECO:0000256" key="2">
    <source>
        <dbReference type="ARBA" id="ARBA00022679"/>
    </source>
</evidence>
<evidence type="ECO:0000259" key="3">
    <source>
        <dbReference type="Pfam" id="PF00685"/>
    </source>
</evidence>
<dbReference type="Proteomes" id="UP000821866">
    <property type="component" value="Chromosome 1"/>
</dbReference>
<proteinExistence type="inferred from homology"/>